<name>A0A419DBF9_9BACT</name>
<dbReference type="PANTHER" id="PTHR31609:SF1">
    <property type="entry name" value="CARBOHYDRATE DEACETYLASE"/>
    <property type="match status" value="1"/>
</dbReference>
<dbReference type="GO" id="GO:0005975">
    <property type="term" value="P:carbohydrate metabolic process"/>
    <property type="evidence" value="ECO:0007669"/>
    <property type="project" value="InterPro"/>
</dbReference>
<keyword evidence="3" id="KW-0378">Hydrolase</keyword>
<evidence type="ECO:0000256" key="3">
    <source>
        <dbReference type="ARBA" id="ARBA00022801"/>
    </source>
</evidence>
<dbReference type="PANTHER" id="PTHR31609">
    <property type="entry name" value="YDJC DEACETYLASE FAMILY MEMBER"/>
    <property type="match status" value="1"/>
</dbReference>
<keyword evidence="2" id="KW-0479">Metal-binding</keyword>
<dbReference type="GO" id="GO:0016787">
    <property type="term" value="F:hydrolase activity"/>
    <property type="evidence" value="ECO:0007669"/>
    <property type="project" value="UniProtKB-KW"/>
</dbReference>
<keyword evidence="5" id="KW-0119">Carbohydrate metabolism</keyword>
<reference evidence="6 7" key="1">
    <citation type="journal article" date="2017" name="ISME J.">
        <title>Energy and carbon metabolisms in a deep terrestrial subsurface fluid microbial community.</title>
        <authorList>
            <person name="Momper L."/>
            <person name="Jungbluth S.P."/>
            <person name="Lee M.D."/>
            <person name="Amend J.P."/>
        </authorList>
    </citation>
    <scope>NUCLEOTIDE SEQUENCE [LARGE SCALE GENOMIC DNA]</scope>
    <source>
        <strain evidence="6">SURF_29</strain>
    </source>
</reference>
<evidence type="ECO:0000256" key="2">
    <source>
        <dbReference type="ARBA" id="ARBA00022723"/>
    </source>
</evidence>
<dbReference type="Pfam" id="PF04794">
    <property type="entry name" value="YdjC"/>
    <property type="match status" value="1"/>
</dbReference>
<organism evidence="6 7">
    <name type="scientific">candidate division WS5 bacterium</name>
    <dbReference type="NCBI Taxonomy" id="2093353"/>
    <lineage>
        <taxon>Bacteria</taxon>
        <taxon>candidate division WS5</taxon>
    </lineage>
</organism>
<evidence type="ECO:0000256" key="1">
    <source>
        <dbReference type="ARBA" id="ARBA00001946"/>
    </source>
</evidence>
<proteinExistence type="predicted"/>
<evidence type="ECO:0000313" key="6">
    <source>
        <dbReference type="EMBL" id="RJO60423.1"/>
    </source>
</evidence>
<protein>
    <submittedName>
        <fullName evidence="6">ChbG/HpnK family deacetylase</fullName>
    </submittedName>
</protein>
<dbReference type="GO" id="GO:0046872">
    <property type="term" value="F:metal ion binding"/>
    <property type="evidence" value="ECO:0007669"/>
    <property type="project" value="UniProtKB-KW"/>
</dbReference>
<dbReference type="AlphaFoldDB" id="A0A419DBF9"/>
<dbReference type="Proteomes" id="UP000285655">
    <property type="component" value="Unassembled WGS sequence"/>
</dbReference>
<comment type="caution">
    <text evidence="6">The sequence shown here is derived from an EMBL/GenBank/DDBJ whole genome shotgun (WGS) entry which is preliminary data.</text>
</comment>
<evidence type="ECO:0000256" key="4">
    <source>
        <dbReference type="ARBA" id="ARBA00022842"/>
    </source>
</evidence>
<sequence length="266" mass="30964">MQISLQAASKDIIFINGDDFGLDKRTNERIVHCLSNNLISSTTLLANKPGFEDAIELIHKYKFNGRVGFHVNLTDGLALSDEMKNFIGADISKFKAHLLKHFFTKVERQAIYSEIRAQLQTIFDNGVVPTHIDSHGHIHRYLGILMIMQKVAEEYQIKYIRRMKNLYMKKNITNIVFKRIYNICYSYIGIVSTKYVTSLYPYVLNNCKLKNIELICHPGNKEEFNFLCADRYSTFLLERKKDIRFEPFFINNRLIDLPVKPGLKIT</sequence>
<comment type="cofactor">
    <cofactor evidence="1">
        <name>Mg(2+)</name>
        <dbReference type="ChEBI" id="CHEBI:18420"/>
    </cofactor>
</comment>
<dbReference type="Gene3D" id="3.20.20.370">
    <property type="entry name" value="Glycoside hydrolase/deacetylase"/>
    <property type="match status" value="1"/>
</dbReference>
<evidence type="ECO:0000313" key="7">
    <source>
        <dbReference type="Proteomes" id="UP000285655"/>
    </source>
</evidence>
<dbReference type="SUPFAM" id="SSF88713">
    <property type="entry name" value="Glycoside hydrolase/deacetylase"/>
    <property type="match status" value="1"/>
</dbReference>
<dbReference type="InterPro" id="IPR011330">
    <property type="entry name" value="Glyco_hydro/deAcase_b/a-brl"/>
</dbReference>
<dbReference type="EMBL" id="QZJW01000045">
    <property type="protein sequence ID" value="RJO60423.1"/>
    <property type="molecule type" value="Genomic_DNA"/>
</dbReference>
<keyword evidence="4" id="KW-0460">Magnesium</keyword>
<dbReference type="InterPro" id="IPR006879">
    <property type="entry name" value="YdjC-like"/>
</dbReference>
<accession>A0A419DBF9</accession>
<gene>
    <name evidence="6" type="ORF">C4544_05120</name>
</gene>
<dbReference type="GO" id="GO:0019213">
    <property type="term" value="F:deacetylase activity"/>
    <property type="evidence" value="ECO:0007669"/>
    <property type="project" value="TreeGrafter"/>
</dbReference>
<evidence type="ECO:0000256" key="5">
    <source>
        <dbReference type="ARBA" id="ARBA00023277"/>
    </source>
</evidence>